<feature type="transmembrane region" description="Helical" evidence="33">
    <location>
        <begin position="501"/>
        <end position="518"/>
    </location>
</feature>
<keyword evidence="23" id="KW-0407">Ion channel</keyword>
<dbReference type="InterPro" id="IPR005446">
    <property type="entry name" value="VDCC_L_a1su"/>
</dbReference>
<evidence type="ECO:0000256" key="2">
    <source>
        <dbReference type="ARBA" id="ARBA00004415"/>
    </source>
</evidence>
<dbReference type="FunFam" id="1.20.120.350:FF:000001">
    <property type="entry name" value="Voltage-dependent L-type calcium channel subunit alpha"/>
    <property type="match status" value="1"/>
</dbReference>
<feature type="transmembrane region" description="Helical" evidence="33">
    <location>
        <begin position="170"/>
        <end position="186"/>
    </location>
</feature>
<feature type="transmembrane region" description="Helical" evidence="33">
    <location>
        <begin position="630"/>
        <end position="649"/>
    </location>
</feature>
<evidence type="ECO:0000256" key="20">
    <source>
        <dbReference type="ARBA" id="ARBA00023180"/>
    </source>
</evidence>
<keyword evidence="4" id="KW-0813">Transport</keyword>
<dbReference type="GO" id="GO:0008331">
    <property type="term" value="F:high voltage-gated calcium channel activity"/>
    <property type="evidence" value="ECO:0007669"/>
    <property type="project" value="TreeGrafter"/>
</dbReference>
<dbReference type="InterPro" id="IPR014873">
    <property type="entry name" value="VDCC_a1su_IQ"/>
</dbReference>
<dbReference type="FunFam" id="1.20.120.350:FF:000010">
    <property type="entry name" value="Voltage-dependent L-type calcium channel subunit alpha"/>
    <property type="match status" value="1"/>
</dbReference>
<gene>
    <name evidence="35" type="primary">CACNA1C</name>
</gene>
<feature type="compositionally biased region" description="Low complexity" evidence="32">
    <location>
        <begin position="1747"/>
        <end position="1765"/>
    </location>
</feature>
<evidence type="ECO:0000256" key="17">
    <source>
        <dbReference type="ARBA" id="ARBA00023065"/>
    </source>
</evidence>
<keyword evidence="16" id="KW-0770">Synapse</keyword>
<dbReference type="PRINTS" id="PR01635">
    <property type="entry name" value="LVDCCALPHA1C"/>
</dbReference>
<evidence type="ECO:0000256" key="29">
    <source>
        <dbReference type="PIRSR" id="PIRSR602077-1"/>
    </source>
</evidence>
<organism evidence="35 36">
    <name type="scientific">Denticeps clupeoides</name>
    <name type="common">denticle herring</name>
    <dbReference type="NCBI Taxonomy" id="299321"/>
    <lineage>
        <taxon>Eukaryota</taxon>
        <taxon>Metazoa</taxon>
        <taxon>Chordata</taxon>
        <taxon>Craniata</taxon>
        <taxon>Vertebrata</taxon>
        <taxon>Euteleostomi</taxon>
        <taxon>Actinopterygii</taxon>
        <taxon>Neopterygii</taxon>
        <taxon>Teleostei</taxon>
        <taxon>Clupei</taxon>
        <taxon>Clupeiformes</taxon>
        <taxon>Denticipitoidei</taxon>
        <taxon>Denticipitidae</taxon>
        <taxon>Denticeps</taxon>
    </lineage>
</organism>
<feature type="transmembrane region" description="Helical" evidence="33">
    <location>
        <begin position="991"/>
        <end position="1020"/>
    </location>
</feature>
<keyword evidence="7 31" id="KW-0109">Calcium transport</keyword>
<feature type="binding site" evidence="29">
    <location>
        <position position="338"/>
    </location>
    <ligand>
        <name>Ca(2+)</name>
        <dbReference type="ChEBI" id="CHEBI:29108"/>
    </ligand>
</feature>
<feature type="region of interest" description="Disordered" evidence="32">
    <location>
        <begin position="1720"/>
        <end position="1765"/>
    </location>
</feature>
<dbReference type="PANTHER" id="PTHR45628:SF10">
    <property type="entry name" value="VOLTAGE-DEPENDENT L-TYPE CALCIUM CHANNEL SUBUNIT ALPHA-1C"/>
    <property type="match status" value="1"/>
</dbReference>
<feature type="domain" description="Voltage-dependent calcium channel alpha-1 subunit IQ" evidence="34">
    <location>
        <begin position="1601"/>
        <end position="1635"/>
    </location>
</feature>
<feature type="compositionally biased region" description="Acidic residues" evidence="32">
    <location>
        <begin position="817"/>
        <end position="826"/>
    </location>
</feature>
<reference evidence="35" key="3">
    <citation type="submission" date="2025-09" db="UniProtKB">
        <authorList>
            <consortium name="Ensembl"/>
        </authorList>
    </citation>
    <scope>IDENTIFICATION</scope>
</reference>
<dbReference type="GO" id="GO:0030315">
    <property type="term" value="C:T-tubule"/>
    <property type="evidence" value="ECO:0007669"/>
    <property type="project" value="UniProtKB-SubCell"/>
</dbReference>
<feature type="region of interest" description="Disordered" evidence="32">
    <location>
        <begin position="45"/>
        <end position="71"/>
    </location>
</feature>
<evidence type="ECO:0000256" key="3">
    <source>
        <dbReference type="ARBA" id="ARBA00004484"/>
    </source>
</evidence>
<name>A0AAY4EWV8_9TELE</name>
<feature type="transmembrane region" description="Helical" evidence="33">
    <location>
        <begin position="913"/>
        <end position="933"/>
    </location>
</feature>
<dbReference type="GO" id="GO:0005516">
    <property type="term" value="F:calmodulin binding"/>
    <property type="evidence" value="ECO:0007669"/>
    <property type="project" value="UniProtKB-KW"/>
</dbReference>
<dbReference type="InterPro" id="IPR002077">
    <property type="entry name" value="VDCCAlpha1"/>
</dbReference>
<dbReference type="FunFam" id="1.20.120.350:FF:000006">
    <property type="entry name" value="Voltage-dependent L-type calcium channel subunit alpha"/>
    <property type="match status" value="1"/>
</dbReference>
<dbReference type="GO" id="GO:0030425">
    <property type="term" value="C:dendrite"/>
    <property type="evidence" value="ECO:0007669"/>
    <property type="project" value="UniProtKB-SubCell"/>
</dbReference>
<keyword evidence="11" id="KW-0677">Repeat</keyword>
<dbReference type="Ensembl" id="ENSDCDT00010072989.1">
    <property type="protein sequence ID" value="ENSDCDP00010062200.1"/>
    <property type="gene ID" value="ENSDCDG00010027897.1"/>
</dbReference>
<dbReference type="Pfam" id="PF16905">
    <property type="entry name" value="GPHH"/>
    <property type="match status" value="1"/>
</dbReference>
<feature type="transmembrane region" description="Helical" evidence="33">
    <location>
        <begin position="102"/>
        <end position="119"/>
    </location>
</feature>
<dbReference type="PRINTS" id="PR00167">
    <property type="entry name" value="CACHANNEL"/>
</dbReference>
<keyword evidence="20 30" id="KW-0325">Glycoprotein</keyword>
<evidence type="ECO:0000256" key="11">
    <source>
        <dbReference type="ARBA" id="ARBA00022737"/>
    </source>
</evidence>
<dbReference type="PRINTS" id="PR01630">
    <property type="entry name" value="LVDCCALPHA1"/>
</dbReference>
<evidence type="ECO:0000256" key="31">
    <source>
        <dbReference type="RuleBase" id="RU003808"/>
    </source>
</evidence>
<reference evidence="35" key="2">
    <citation type="submission" date="2025-08" db="UniProtKB">
        <authorList>
            <consortium name="Ensembl"/>
        </authorList>
    </citation>
    <scope>IDENTIFICATION</scope>
</reference>
<feature type="compositionally biased region" description="Polar residues" evidence="32">
    <location>
        <begin position="442"/>
        <end position="454"/>
    </location>
</feature>
<dbReference type="InterPro" id="IPR005821">
    <property type="entry name" value="Ion_trans_dom"/>
</dbReference>
<feature type="transmembrane region" description="Helical" evidence="33">
    <location>
        <begin position="875"/>
        <end position="893"/>
    </location>
</feature>
<feature type="transmembrane region" description="Helical" evidence="33">
    <location>
        <begin position="538"/>
        <end position="561"/>
    </location>
</feature>
<dbReference type="GO" id="GO:0046872">
    <property type="term" value="F:metal ion binding"/>
    <property type="evidence" value="ECO:0007669"/>
    <property type="project" value="UniProtKB-KW"/>
</dbReference>
<evidence type="ECO:0000256" key="13">
    <source>
        <dbReference type="ARBA" id="ARBA00022860"/>
    </source>
</evidence>
<dbReference type="GeneTree" id="ENSGT00940000156127"/>
<evidence type="ECO:0000256" key="30">
    <source>
        <dbReference type="PIRSR" id="PIRSR602077-3"/>
    </source>
</evidence>
<sequence length="2147" mass="241242">SPNEHEHSGVVGLAAEHIPTAGAALTWQAAIDAARQAKLMGNAGAPISTASSTQRKRQHYSKPKKQASTAATRPPRALLCLTLKNPIRRACISIVEWKPFEIIILMTIFANCVALAVYIPFPEDDSNATNSNLERVEYLFLIIFTVEAFLKVIAYGLLCHPNAYLRNGWNLLDFIIVVVGLFSAILEQATKVEGGTPIGGKAAGFDVKALRAFRVLRPLRLVSGVPSLQVVLNSIIKAMVPLLHIALLVLFVIIIYAIIGLELFMGKMHRTCFLYRDGRALAEEKPAPCAPDTAHGRHCSPPNVTLCLMGWEGPNDGITNFDNFAFAMLTVFQCITMEGWTDVLYWVSRDAMGYELPWVYFVSLVIFGSFFVLNLVLGVLSGEFSKEREKAKARGDFQKLREKQQLEEDLKGYLDWITQAEDIDPENEEEGLDEEKPRNLSMPASENESVNTDNAPAGDMEGETCCTRLANRISKSKFSRYSRRWNRLCRRKCRAAVKSNVFYWLVIFLVFLNTLTIASEHHKQPDWLTEVQDIANKVLLALFTGEMLLKMYSLGLQAYFVSLFNRFDSFVVCGGILETILVETKIMSPLGISVLRCVRLLRIFKITRYWNSLSNLVASLLNSVRSIASLLLLLFLFIIIFSLLGMQLFGGKFNFDETRRSTFDNFPQSLLTVFQILTGEDWNSVMYDGIMAYGGPSFPGMLVCIYFIILFICGNYILLNVFLAIAVDNLADAESLTSAQKEEEEEKERKKLARTASPEKRQDNEKLPLEEEKKEEKIELKSITSDGETLTVTKINIDEYQGDENEEKNPYPVNDFPGEEDDEEPEMPVGPRPRPLSDVQLKEKAVPMPEARAFFVFSNTNQFRVLCHKIVNHNIFTNLILFFILLSSISLAAEDPVKNDSFRNQILCYADYVFTGLFTIEIILKMTAYGAFLHKGSFCRNYFNILDLVVVSVSLISSGIQSSAINVVKILRVLRVLRPLRAINRAKGLKHVVQCVFVAIRTIGNIVIVTTLLQFMFACIGVQLFKGKFYFCTDSSKQTQSECRGSYILYKDGNVGKPERAQRIWENSDFNFDNVLQGMMALFAVSTFEGWPGLLYRAIDSHAEDIGPIYNYRVIISIFFIIYIIIIAFFMMNIFVGFVIVTFQEQGEQEYKNCELDKNQRQCVEYALKARPLRRYIPKNPYQYKVWYVVNSTYFEYLMFTLILLNTICLAMQHHGQSQSFNKAMNILNMLFTGLFTVEMILKLIAFKPRGYFSDPWNVFDFLIVIGSIIDVILSEINHYFVDAWNTFDALIVVGSVVDIAITEVNGLQNTEDNARISITFFRLFRVMRLVKLLSRGEGIRTLLWTFIKSFQALPYVALLIVMLFFIYAVIGMQMFGKIALRDNSQINRNNNFQTFPQAVLLLFRCATGEAWQEIMLACAPNRPCEKGSETEQTSEDCGSQFAIIYFVSFYMLCAFLIINLFVAVIMDNFDYLTRDWSILGPHHLDEFKRIWAEYDPEAKGRIKHLDVVTLLRRIQPPLGFGKLCPHRVACKRLVSMNMPLNSDGTVMFNATLFALVRTALRIKTEGNLEQANEELRAIVKKIWKRTSMKLLDQVVPPAGDDEVTVGKFYATFLIQEYFRKFKKRKEQGLVAKVPPKTALSLQAGLRTLHDMGPEIRRAISGDLTVEEELEKAMKETVCAASEDDIFRRSGGLFGNHVNYYHQSDGRSSFPQSFTTQRPLHISKAGSPGEGESPSHEKLVDSTFTPSSYSSSGSNANINNANNTAIGHRFPSPSISTVDGHSGPPLTPVIHVWSRSNRTCDSVLGWHIRMRRANSWPPWTRGTRWRNGDPGSLPDEPSYALLLLVGRQHTQQNVDCEVLTCSERSLQPHVLCNAGRRSSFHLECLRRHTRADISQKTALPLHLVHHQALAVAGLSPLLRRSHSPTLFTRLCSTPPASPGTKGADPSCQPVPTLRLDGPSSYEKLNTSLPSVNCGPWYNDSNGNNTAPRQRPPRPVSLTVPMVLGKEPSSLSHGSAGSLVEAVLISEGLGRYARDPSFIEVTKHELADACDMTIEEMENAADNILNGNTQPSPNGNLLPFMHCRDPVTQEPGLAEGPMDGCGAGERQELLGGSLEDLEDAGLGVCRAEGGTQNSAMLEDDDMECVTSL</sequence>
<keyword evidence="8 31" id="KW-0107">Calcium channel</keyword>
<feature type="region of interest" description="Disordered" evidence="32">
    <location>
        <begin position="1933"/>
        <end position="1959"/>
    </location>
</feature>
<keyword evidence="21" id="KW-0628">Postsynaptic cell membrane</keyword>
<dbReference type="InterPro" id="IPR027359">
    <property type="entry name" value="Volt_channel_dom_sf"/>
</dbReference>
<dbReference type="InterPro" id="IPR005451">
    <property type="entry name" value="VDCC_L_a1csu"/>
</dbReference>
<evidence type="ECO:0000256" key="25">
    <source>
        <dbReference type="ARBA" id="ARBA00024028"/>
    </source>
</evidence>
<feature type="transmembrane region" description="Helical" evidence="33">
    <location>
        <begin position="242"/>
        <end position="264"/>
    </location>
</feature>
<dbReference type="InterPro" id="IPR031688">
    <property type="entry name" value="CAC1F_C"/>
</dbReference>
<dbReference type="FunFam" id="1.20.120.350:FF:000037">
    <property type="entry name" value="Voltage-dependent L-type calcium channel subunit alpha"/>
    <property type="match status" value="1"/>
</dbReference>
<keyword evidence="19" id="KW-1015">Disulfide bond</keyword>
<dbReference type="GO" id="GO:0098839">
    <property type="term" value="C:postsynaptic density membrane"/>
    <property type="evidence" value="ECO:0007669"/>
    <property type="project" value="UniProtKB-SubCell"/>
</dbReference>
<keyword evidence="12 29" id="KW-0106">Calcium</keyword>
<keyword evidence="17" id="KW-0406">Ion transport</keyword>
<evidence type="ECO:0000256" key="8">
    <source>
        <dbReference type="ARBA" id="ARBA00022673"/>
    </source>
</evidence>
<dbReference type="SUPFAM" id="SSF81324">
    <property type="entry name" value="Voltage-gated potassium channels"/>
    <property type="match status" value="4"/>
</dbReference>
<feature type="glycosylation site" description="N-linked (GlcNAc...) asparagine" evidence="30">
    <location>
        <position position="303"/>
    </location>
</feature>
<evidence type="ECO:0000256" key="22">
    <source>
        <dbReference type="ARBA" id="ARBA00023273"/>
    </source>
</evidence>
<feature type="binding site" evidence="29">
    <location>
        <position position="680"/>
    </location>
    <ligand>
        <name>Ca(2+)</name>
        <dbReference type="ChEBI" id="CHEBI:29108"/>
    </ligand>
</feature>
<dbReference type="Proteomes" id="UP000694580">
    <property type="component" value="Chromosome 15"/>
</dbReference>
<dbReference type="FunFam" id="1.10.287.70:FF:000021">
    <property type="entry name" value="Voltage-dependent L-type calcium channel subunit alpha"/>
    <property type="match status" value="1"/>
</dbReference>
<dbReference type="FunFam" id="1.10.238.10:FF:000063">
    <property type="entry name" value="Voltage-dependent N-type calcium channel subunit alpha"/>
    <property type="match status" value="1"/>
</dbReference>
<feature type="transmembrane region" description="Helical" evidence="33">
    <location>
        <begin position="1224"/>
        <end position="1245"/>
    </location>
</feature>
<dbReference type="FunFam" id="1.20.120.350:FF:000060">
    <property type="entry name" value="Voltage-dependent L-type calcium channel subunit alpha"/>
    <property type="match status" value="1"/>
</dbReference>
<evidence type="ECO:0000256" key="21">
    <source>
        <dbReference type="ARBA" id="ARBA00023257"/>
    </source>
</evidence>
<dbReference type="Pfam" id="PF00520">
    <property type="entry name" value="Ion_trans"/>
    <property type="match status" value="5"/>
</dbReference>
<evidence type="ECO:0000256" key="1">
    <source>
        <dbReference type="ARBA" id="ARBA00004279"/>
    </source>
</evidence>
<feature type="binding site" evidence="29">
    <location>
        <position position="1089"/>
    </location>
    <ligand>
        <name>Ca(2+)</name>
        <dbReference type="ChEBI" id="CHEBI:29108"/>
    </ligand>
</feature>
<keyword evidence="10 29" id="KW-0479">Metal-binding</keyword>
<feature type="transmembrane region" description="Helical" evidence="33">
    <location>
        <begin position="1194"/>
        <end position="1212"/>
    </location>
</feature>
<dbReference type="Gene3D" id="1.10.287.70">
    <property type="match status" value="4"/>
</dbReference>
<comment type="function">
    <text evidence="31">Voltage-sensitive calcium channels (VSCC) mediate the entry of calcium ions into excitable cells and are also involved in a variety of calcium-dependent processes, including muscle contraction, hormone or neurotransmitter release, gene expression, cell motility, cell division and cell death.</text>
</comment>
<dbReference type="GO" id="GO:0098703">
    <property type="term" value="P:calcium ion import across plasma membrane"/>
    <property type="evidence" value="ECO:0007669"/>
    <property type="project" value="TreeGrafter"/>
</dbReference>
<keyword evidence="22" id="KW-0966">Cell projection</keyword>
<evidence type="ECO:0000256" key="9">
    <source>
        <dbReference type="ARBA" id="ARBA00022692"/>
    </source>
</evidence>
<evidence type="ECO:0000256" key="7">
    <source>
        <dbReference type="ARBA" id="ARBA00022568"/>
    </source>
</evidence>
<dbReference type="InterPro" id="IPR031649">
    <property type="entry name" value="GPHH_dom"/>
</dbReference>
<keyword evidence="18 33" id="KW-0472">Membrane</keyword>
<evidence type="ECO:0000313" key="35">
    <source>
        <dbReference type="Ensembl" id="ENSDCDP00010062200.1"/>
    </source>
</evidence>
<keyword evidence="14 31" id="KW-0851">Voltage-gated channel</keyword>
<evidence type="ECO:0000256" key="15">
    <source>
        <dbReference type="ARBA" id="ARBA00022989"/>
    </source>
</evidence>
<feature type="region of interest" description="Disordered" evidence="32">
    <location>
        <begin position="425"/>
        <end position="457"/>
    </location>
</feature>
<reference evidence="35 36" key="1">
    <citation type="submission" date="2020-06" db="EMBL/GenBank/DDBJ databases">
        <authorList>
            <consortium name="Wellcome Sanger Institute Data Sharing"/>
        </authorList>
    </citation>
    <scope>NUCLEOTIDE SEQUENCE [LARGE SCALE GENOMIC DNA]</scope>
</reference>
<dbReference type="FunFam" id="1.10.287.70:FF:000009">
    <property type="entry name" value="Voltage-dependent L-type calcium channel subunit alpha"/>
    <property type="match status" value="1"/>
</dbReference>
<dbReference type="InterPro" id="IPR050599">
    <property type="entry name" value="VDCC_alpha-1_subunit"/>
</dbReference>
<keyword evidence="36" id="KW-1185">Reference proteome</keyword>
<evidence type="ECO:0000256" key="14">
    <source>
        <dbReference type="ARBA" id="ARBA00022882"/>
    </source>
</evidence>
<proteinExistence type="inferred from homology"/>
<evidence type="ECO:0000256" key="12">
    <source>
        <dbReference type="ARBA" id="ARBA00022837"/>
    </source>
</evidence>
<dbReference type="Pfam" id="PF08763">
    <property type="entry name" value="Ca_chan_IQ"/>
    <property type="match status" value="1"/>
</dbReference>
<keyword evidence="9 33" id="KW-0812">Transmembrane</keyword>
<feature type="transmembrane region" description="Helical" evidence="33">
    <location>
        <begin position="139"/>
        <end position="158"/>
    </location>
</feature>
<feature type="compositionally biased region" description="Basic residues" evidence="32">
    <location>
        <begin position="54"/>
        <end position="65"/>
    </location>
</feature>
<feature type="transmembrane region" description="Helical" evidence="33">
    <location>
        <begin position="324"/>
        <end position="346"/>
    </location>
</feature>
<dbReference type="Pfam" id="PF16885">
    <property type="entry name" value="CAC1F_C"/>
    <property type="match status" value="1"/>
</dbReference>
<feature type="compositionally biased region" description="Basic and acidic residues" evidence="32">
    <location>
        <begin position="757"/>
        <end position="780"/>
    </location>
</feature>
<feature type="region of interest" description="Disordered" evidence="32">
    <location>
        <begin position="738"/>
        <end position="782"/>
    </location>
</feature>
<dbReference type="GO" id="GO:0005891">
    <property type="term" value="C:voltage-gated calcium channel complex"/>
    <property type="evidence" value="ECO:0007669"/>
    <property type="project" value="InterPro"/>
</dbReference>
<comment type="catalytic activity">
    <reaction evidence="27">
        <text>Ca(2+)(in) = Ca(2+)(out)</text>
        <dbReference type="Rhea" id="RHEA:29671"/>
        <dbReference type="ChEBI" id="CHEBI:29108"/>
    </reaction>
</comment>
<dbReference type="PANTHER" id="PTHR45628">
    <property type="entry name" value="VOLTAGE-DEPENDENT CALCIUM CHANNEL TYPE A SUBUNIT ALPHA-1"/>
    <property type="match status" value="1"/>
</dbReference>
<feature type="transmembrane region" description="Helical" evidence="33">
    <location>
        <begin position="1353"/>
        <end position="1371"/>
    </location>
</feature>
<evidence type="ECO:0000256" key="5">
    <source>
        <dbReference type="ARBA" id="ARBA00022475"/>
    </source>
</evidence>
<evidence type="ECO:0000259" key="34">
    <source>
        <dbReference type="SMART" id="SM01062"/>
    </source>
</evidence>
<dbReference type="Gene3D" id="6.10.250.2500">
    <property type="match status" value="1"/>
</dbReference>
<evidence type="ECO:0000256" key="26">
    <source>
        <dbReference type="ARBA" id="ARBA00034112"/>
    </source>
</evidence>
<evidence type="ECO:0000256" key="27">
    <source>
        <dbReference type="ARBA" id="ARBA00036634"/>
    </source>
</evidence>
<accession>A0AAY4EWV8</accession>
<feature type="transmembrane region" description="Helical" evidence="33">
    <location>
        <begin position="700"/>
        <end position="727"/>
    </location>
</feature>
<dbReference type="FunFam" id="1.10.287.70:FF:000007">
    <property type="entry name" value="Voltage-dependent L-type calcium channel subunit alpha"/>
    <property type="match status" value="1"/>
</dbReference>
<evidence type="ECO:0000256" key="19">
    <source>
        <dbReference type="ARBA" id="ARBA00023157"/>
    </source>
</evidence>
<evidence type="ECO:0000256" key="23">
    <source>
        <dbReference type="ARBA" id="ARBA00023303"/>
    </source>
</evidence>
<comment type="similarity">
    <text evidence="25">Belongs to the calcium channel alpha-1 subunit (TC 1.A.1.11) family. CACNA1C subfamily.</text>
</comment>
<dbReference type="GO" id="GO:0043204">
    <property type="term" value="C:perikaryon"/>
    <property type="evidence" value="ECO:0007669"/>
    <property type="project" value="UniProtKB-SubCell"/>
</dbReference>
<keyword evidence="6" id="KW-0597">Phosphoprotein</keyword>
<dbReference type="Gene3D" id="1.20.120.350">
    <property type="entry name" value="Voltage-gated potassium channels. Chain C"/>
    <property type="match status" value="5"/>
</dbReference>
<evidence type="ECO:0000256" key="16">
    <source>
        <dbReference type="ARBA" id="ARBA00023018"/>
    </source>
</evidence>
<evidence type="ECO:0000256" key="10">
    <source>
        <dbReference type="ARBA" id="ARBA00022723"/>
    </source>
</evidence>
<evidence type="ECO:0000256" key="28">
    <source>
        <dbReference type="ARBA" id="ARBA00045450"/>
    </source>
</evidence>
<keyword evidence="13" id="KW-0112">Calmodulin-binding</keyword>
<keyword evidence="15 33" id="KW-1133">Transmembrane helix</keyword>
<dbReference type="Gene3D" id="6.10.250.2180">
    <property type="match status" value="1"/>
</dbReference>
<feature type="transmembrane region" description="Helical" evidence="33">
    <location>
        <begin position="358"/>
        <end position="380"/>
    </location>
</feature>
<comment type="subcellular location">
    <subcellularLocation>
        <location evidence="24">Cell membrane</location>
        <location evidence="24">Sarcolemma</location>
        <location evidence="24">T-tubule</location>
    </subcellularLocation>
    <subcellularLocation>
        <location evidence="2">Cell membrane</location>
        <location evidence="2">Sarcolemma</location>
        <topology evidence="2">Multi-pass membrane protein</topology>
    </subcellularLocation>
    <subcellularLocation>
        <location evidence="1">Cell projection</location>
        <location evidence="1">Dendrite</location>
    </subcellularLocation>
    <subcellularLocation>
        <location evidence="31">Membrane</location>
        <topology evidence="31">Multi-pass membrane protein</topology>
    </subcellularLocation>
    <subcellularLocation>
        <location evidence="3">Perikaryon</location>
    </subcellularLocation>
    <subcellularLocation>
        <location evidence="26">Postsynaptic density membrane</location>
    </subcellularLocation>
</comment>
<keyword evidence="5" id="KW-1003">Cell membrane</keyword>
<feature type="transmembrane region" description="Helical" evidence="33">
    <location>
        <begin position="1257"/>
        <end position="1274"/>
    </location>
</feature>
<feature type="transmembrane region" description="Helical" evidence="33">
    <location>
        <begin position="1114"/>
        <end position="1143"/>
    </location>
</feature>
<evidence type="ECO:0000256" key="4">
    <source>
        <dbReference type="ARBA" id="ARBA00022448"/>
    </source>
</evidence>
<evidence type="ECO:0000256" key="33">
    <source>
        <dbReference type="SAM" id="Phobius"/>
    </source>
</evidence>
<evidence type="ECO:0000256" key="32">
    <source>
        <dbReference type="SAM" id="MobiDB-lite"/>
    </source>
</evidence>
<evidence type="ECO:0000313" key="36">
    <source>
        <dbReference type="Proteomes" id="UP000694580"/>
    </source>
</evidence>
<protein>
    <recommendedName>
        <fullName evidence="31">Voltage-dependent L-type calcium channel subunit alpha</fullName>
    </recommendedName>
</protein>
<comment type="function">
    <text evidence="28">Pore-forming, alpha-1C subunit of the voltage-gated calcium channel that gives rise to L-type calcium currents. Mediates influx of calcium ions into the cytoplasm, and thereby triggers calcium release from the sarcoplasm. Plays an important role in excitation-contraction coupling in the heart. Required for normal heart development and normal regulation of heart rhythm. Required for normal contraction of smooth muscle cells in blood vessels and in the intestine. Essential for normal blood pressure regulation via its role in the contraction of arterial smooth muscle cells. Long-lasting (L-type) calcium channels belong to the 'high-voltage activated' (HVA) group.</text>
</comment>
<feature type="transmembrane region" description="Helical" evidence="33">
    <location>
        <begin position="1443"/>
        <end position="1467"/>
    </location>
</feature>
<evidence type="ECO:0000256" key="24">
    <source>
        <dbReference type="ARBA" id="ARBA00024012"/>
    </source>
</evidence>
<feature type="region of interest" description="Disordered" evidence="32">
    <location>
        <begin position="798"/>
        <end position="836"/>
    </location>
</feature>
<dbReference type="SMART" id="SM01062">
    <property type="entry name" value="Ca_chan_IQ"/>
    <property type="match status" value="1"/>
</dbReference>
<evidence type="ECO:0000256" key="6">
    <source>
        <dbReference type="ARBA" id="ARBA00022553"/>
    </source>
</evidence>
<evidence type="ECO:0000256" key="18">
    <source>
        <dbReference type="ARBA" id="ARBA00023136"/>
    </source>
</evidence>